<dbReference type="STRING" id="1227466.C464_01416"/>
<dbReference type="AlphaFoldDB" id="M0EW29"/>
<keyword evidence="1" id="KW-0472">Membrane</keyword>
<name>M0EW29_9EURY</name>
<dbReference type="PATRIC" id="fig|1227466.3.peg.287"/>
<keyword evidence="3" id="KW-1185">Reference proteome</keyword>
<gene>
    <name evidence="2" type="ORF">C464_01416</name>
</gene>
<proteinExistence type="predicted"/>
<comment type="caution">
    <text evidence="2">The sequence shown here is derived from an EMBL/GenBank/DDBJ whole genome shotgun (WGS) entry which is preliminary data.</text>
</comment>
<evidence type="ECO:0000256" key="1">
    <source>
        <dbReference type="SAM" id="Phobius"/>
    </source>
</evidence>
<keyword evidence="1" id="KW-1133">Transmembrane helix</keyword>
<evidence type="ECO:0000313" key="2">
    <source>
        <dbReference type="EMBL" id="ELZ51097.1"/>
    </source>
</evidence>
<sequence length="61" mass="6712">MYRRNARFALLSTLLAVTLLNTLDAPTARWFQTAAFALAVATLLYAGSVVSQPLLAWFPAR</sequence>
<reference evidence="2 3" key="1">
    <citation type="journal article" date="2014" name="PLoS Genet.">
        <title>Phylogenetically driven sequencing of extremely halophilic archaea reveals strategies for static and dynamic osmo-response.</title>
        <authorList>
            <person name="Becker E.A."/>
            <person name="Seitzer P.M."/>
            <person name="Tritt A."/>
            <person name="Larsen D."/>
            <person name="Krusor M."/>
            <person name="Yao A.I."/>
            <person name="Wu D."/>
            <person name="Madern D."/>
            <person name="Eisen J.A."/>
            <person name="Darling A.E."/>
            <person name="Facciotti M.T."/>
        </authorList>
    </citation>
    <scope>NUCLEOTIDE SEQUENCE [LARGE SCALE GENOMIC DNA]</scope>
    <source>
        <strain evidence="2 3">DSM 10284</strain>
    </source>
</reference>
<dbReference type="Proteomes" id="UP000011509">
    <property type="component" value="Unassembled WGS sequence"/>
</dbReference>
<dbReference type="EMBL" id="AOJL01000009">
    <property type="protein sequence ID" value="ELZ51097.1"/>
    <property type="molecule type" value="Genomic_DNA"/>
</dbReference>
<dbReference type="RefSeq" id="WP_006111690.1">
    <property type="nucleotide sequence ID" value="NZ_AOJL01000009.1"/>
</dbReference>
<accession>M0EW29</accession>
<organism evidence="2 3">
    <name type="scientific">Halorubrum coriense DSM 10284</name>
    <dbReference type="NCBI Taxonomy" id="1227466"/>
    <lineage>
        <taxon>Archaea</taxon>
        <taxon>Methanobacteriati</taxon>
        <taxon>Methanobacteriota</taxon>
        <taxon>Stenosarchaea group</taxon>
        <taxon>Halobacteria</taxon>
        <taxon>Halobacteriales</taxon>
        <taxon>Haloferacaceae</taxon>
        <taxon>Halorubrum</taxon>
    </lineage>
</organism>
<keyword evidence="1" id="KW-0812">Transmembrane</keyword>
<protein>
    <submittedName>
        <fullName evidence="2">Uncharacterized protein</fullName>
    </submittedName>
</protein>
<evidence type="ECO:0000313" key="3">
    <source>
        <dbReference type="Proteomes" id="UP000011509"/>
    </source>
</evidence>
<feature type="transmembrane region" description="Helical" evidence="1">
    <location>
        <begin position="34"/>
        <end position="58"/>
    </location>
</feature>